<gene>
    <name evidence="6" type="ORF">CLUMA_CG009852</name>
</gene>
<comment type="similarity">
    <text evidence="1 4">Belongs to the eukaryotic ribosomal protein eL29 family.</text>
</comment>
<evidence type="ECO:0000256" key="1">
    <source>
        <dbReference type="ARBA" id="ARBA00010247"/>
    </source>
</evidence>
<evidence type="ECO:0000313" key="6">
    <source>
        <dbReference type="EMBL" id="CRK96436.1"/>
    </source>
</evidence>
<dbReference type="Proteomes" id="UP000183832">
    <property type="component" value="Unassembled WGS sequence"/>
</dbReference>
<organism evidence="6 7">
    <name type="scientific">Clunio marinus</name>
    <dbReference type="NCBI Taxonomy" id="568069"/>
    <lineage>
        <taxon>Eukaryota</taxon>
        <taxon>Metazoa</taxon>
        <taxon>Ecdysozoa</taxon>
        <taxon>Arthropoda</taxon>
        <taxon>Hexapoda</taxon>
        <taxon>Insecta</taxon>
        <taxon>Pterygota</taxon>
        <taxon>Neoptera</taxon>
        <taxon>Endopterygota</taxon>
        <taxon>Diptera</taxon>
        <taxon>Nematocera</taxon>
        <taxon>Chironomoidea</taxon>
        <taxon>Chironomidae</taxon>
        <taxon>Clunio</taxon>
    </lineage>
</organism>
<dbReference type="AlphaFoldDB" id="A0A1J1IA40"/>
<keyword evidence="2 4" id="KW-0689">Ribosomal protein</keyword>
<proteinExistence type="inferred from homology"/>
<reference evidence="6 7" key="1">
    <citation type="submission" date="2015-04" db="EMBL/GenBank/DDBJ databases">
        <authorList>
            <person name="Syromyatnikov M.Y."/>
            <person name="Popov V.N."/>
        </authorList>
    </citation>
    <scope>NUCLEOTIDE SEQUENCE [LARGE SCALE GENOMIC DNA]</scope>
</reference>
<evidence type="ECO:0000256" key="3">
    <source>
        <dbReference type="ARBA" id="ARBA00023274"/>
    </source>
</evidence>
<protein>
    <recommendedName>
        <fullName evidence="4">60S ribosomal protein L29</fullName>
    </recommendedName>
</protein>
<evidence type="ECO:0000313" key="7">
    <source>
        <dbReference type="Proteomes" id="UP000183832"/>
    </source>
</evidence>
<dbReference type="EMBL" id="CVRI01000043">
    <property type="protein sequence ID" value="CRK96436.1"/>
    <property type="molecule type" value="Genomic_DNA"/>
</dbReference>
<accession>A0A1J1IA40</accession>
<dbReference type="PANTHER" id="PTHR12884:SF0">
    <property type="entry name" value="60S RIBOSOMAL PROTEIN L29"/>
    <property type="match status" value="1"/>
</dbReference>
<keyword evidence="3 4" id="KW-0687">Ribonucleoprotein</keyword>
<evidence type="ECO:0000256" key="2">
    <source>
        <dbReference type="ARBA" id="ARBA00022980"/>
    </source>
</evidence>
<dbReference type="Gene3D" id="6.10.140.1730">
    <property type="match status" value="1"/>
</dbReference>
<dbReference type="PANTHER" id="PTHR12884">
    <property type="entry name" value="60S RIBOSOMAL PROTEIN L29"/>
    <property type="match status" value="1"/>
</dbReference>
<feature type="compositionally biased region" description="Basic and acidic residues" evidence="5">
    <location>
        <begin position="51"/>
        <end position="65"/>
    </location>
</feature>
<dbReference type="GO" id="GO:0003735">
    <property type="term" value="F:structural constituent of ribosome"/>
    <property type="evidence" value="ECO:0007669"/>
    <property type="project" value="UniProtKB-UniRule"/>
</dbReference>
<dbReference type="InterPro" id="IPR002673">
    <property type="entry name" value="Ribosomal_eL29"/>
</dbReference>
<name>A0A1J1IA40_9DIPT</name>
<dbReference type="OrthoDB" id="996720at2759"/>
<dbReference type="GO" id="GO:0022625">
    <property type="term" value="C:cytosolic large ribosomal subunit"/>
    <property type="evidence" value="ECO:0007669"/>
    <property type="project" value="TreeGrafter"/>
</dbReference>
<dbReference type="GO" id="GO:0002181">
    <property type="term" value="P:cytoplasmic translation"/>
    <property type="evidence" value="ECO:0007669"/>
    <property type="project" value="TreeGrafter"/>
</dbReference>
<sequence length="73" mass="8523">MAKSKNHTNHNQNQKAHKNGIKRPARNRHESSIGMDAKFVRNLRFSKKGNVTRDEADKRAKENKDKKRQSIKL</sequence>
<keyword evidence="7" id="KW-1185">Reference proteome</keyword>
<evidence type="ECO:0000256" key="4">
    <source>
        <dbReference type="RuleBase" id="RU364026"/>
    </source>
</evidence>
<dbReference type="STRING" id="568069.A0A1J1IA40"/>
<feature type="region of interest" description="Disordered" evidence="5">
    <location>
        <begin position="1"/>
        <end position="73"/>
    </location>
</feature>
<evidence type="ECO:0000256" key="5">
    <source>
        <dbReference type="SAM" id="MobiDB-lite"/>
    </source>
</evidence>
<feature type="compositionally biased region" description="Basic residues" evidence="5">
    <location>
        <begin position="15"/>
        <end position="26"/>
    </location>
</feature>
<dbReference type="Pfam" id="PF01779">
    <property type="entry name" value="Ribosomal_L29e"/>
    <property type="match status" value="1"/>
</dbReference>